<gene>
    <name evidence="3" type="ORF">O0I10_011731</name>
</gene>
<dbReference type="RefSeq" id="XP_058337567.1">
    <property type="nucleotide sequence ID" value="XM_058491694.1"/>
</dbReference>
<protein>
    <submittedName>
        <fullName evidence="3">Uncharacterized protein</fullName>
    </submittedName>
</protein>
<keyword evidence="2" id="KW-0732">Signal</keyword>
<accession>A0AAD7USA1</accession>
<dbReference type="EMBL" id="JARTCD010000098">
    <property type="protein sequence ID" value="KAJ8652653.1"/>
    <property type="molecule type" value="Genomic_DNA"/>
</dbReference>
<organism evidence="3 4">
    <name type="scientific">Lichtheimia ornata</name>
    <dbReference type="NCBI Taxonomy" id="688661"/>
    <lineage>
        <taxon>Eukaryota</taxon>
        <taxon>Fungi</taxon>
        <taxon>Fungi incertae sedis</taxon>
        <taxon>Mucoromycota</taxon>
        <taxon>Mucoromycotina</taxon>
        <taxon>Mucoromycetes</taxon>
        <taxon>Mucorales</taxon>
        <taxon>Lichtheimiaceae</taxon>
        <taxon>Lichtheimia</taxon>
    </lineage>
</organism>
<keyword evidence="4" id="KW-1185">Reference proteome</keyword>
<feature type="signal peptide" evidence="2">
    <location>
        <begin position="1"/>
        <end position="23"/>
    </location>
</feature>
<dbReference type="Proteomes" id="UP001234581">
    <property type="component" value="Unassembled WGS sequence"/>
</dbReference>
<evidence type="ECO:0000256" key="2">
    <source>
        <dbReference type="SAM" id="SignalP"/>
    </source>
</evidence>
<comment type="caution">
    <text evidence="3">The sequence shown here is derived from an EMBL/GenBank/DDBJ whole genome shotgun (WGS) entry which is preliminary data.</text>
</comment>
<evidence type="ECO:0000313" key="4">
    <source>
        <dbReference type="Proteomes" id="UP001234581"/>
    </source>
</evidence>
<reference evidence="3 4" key="1">
    <citation type="submission" date="2023-03" db="EMBL/GenBank/DDBJ databases">
        <title>Genome sequence of Lichtheimia ornata CBS 291.66.</title>
        <authorList>
            <person name="Mohabir J.T."/>
            <person name="Shea T.P."/>
            <person name="Kurbessoian T."/>
            <person name="Berby B."/>
            <person name="Fontaine J."/>
            <person name="Livny J."/>
            <person name="Gnirke A."/>
            <person name="Stajich J.E."/>
            <person name="Cuomo C.A."/>
        </authorList>
    </citation>
    <scope>NUCLEOTIDE SEQUENCE [LARGE SCALE GENOMIC DNA]</scope>
    <source>
        <strain evidence="3">CBS 291.66</strain>
    </source>
</reference>
<dbReference type="GeneID" id="83219130"/>
<name>A0AAD7USA1_9FUNG</name>
<proteinExistence type="predicted"/>
<evidence type="ECO:0000313" key="3">
    <source>
        <dbReference type="EMBL" id="KAJ8652653.1"/>
    </source>
</evidence>
<feature type="compositionally biased region" description="Polar residues" evidence="1">
    <location>
        <begin position="131"/>
        <end position="141"/>
    </location>
</feature>
<feature type="region of interest" description="Disordered" evidence="1">
    <location>
        <begin position="99"/>
        <end position="141"/>
    </location>
</feature>
<dbReference type="AlphaFoldDB" id="A0AAD7USA1"/>
<evidence type="ECO:0000256" key="1">
    <source>
        <dbReference type="SAM" id="MobiDB-lite"/>
    </source>
</evidence>
<sequence length="141" mass="15050">MHYFTASFMTVLVMAIHMQTSNALPLTDTEANMITASDPETLFEGAEHVRSREPTEEELREMAKSIGEDVGLRGQNSLAALLEGSPHDALYKLAEDQATSSRAYNREDDPRVATNAATGGGDELVFGGSEGTTSEVASTGP</sequence>
<feature type="chain" id="PRO_5041975343" evidence="2">
    <location>
        <begin position="24"/>
        <end position="141"/>
    </location>
</feature>